<organism evidence="12 13">
    <name type="scientific">Sporolactobacillus mangiferae</name>
    <dbReference type="NCBI Taxonomy" id="2940498"/>
    <lineage>
        <taxon>Bacteria</taxon>
        <taxon>Bacillati</taxon>
        <taxon>Bacillota</taxon>
        <taxon>Bacilli</taxon>
        <taxon>Bacillales</taxon>
        <taxon>Sporolactobacillaceae</taxon>
        <taxon>Sporolactobacillus</taxon>
    </lineage>
</organism>
<dbReference type="EC" id="2.7.7.18" evidence="10"/>
<dbReference type="PANTHER" id="PTHR39321">
    <property type="entry name" value="NICOTINATE-NUCLEOTIDE ADENYLYLTRANSFERASE-RELATED"/>
    <property type="match status" value="1"/>
</dbReference>
<dbReference type="Pfam" id="PF01467">
    <property type="entry name" value="CTP_transf_like"/>
    <property type="match status" value="1"/>
</dbReference>
<evidence type="ECO:0000256" key="5">
    <source>
        <dbReference type="ARBA" id="ARBA00022695"/>
    </source>
</evidence>
<keyword evidence="6 10" id="KW-0547">Nucleotide-binding</keyword>
<reference evidence="12 13" key="1">
    <citation type="submission" date="2022-05" db="EMBL/GenBank/DDBJ databases">
        <title>Sporolactobacillus sp nov CPB3-1, isolated from tree bark (Mangifera indica L.).</title>
        <authorList>
            <person name="Phuengjayaem S."/>
            <person name="Tanasupawat S."/>
        </authorList>
    </citation>
    <scope>NUCLEOTIDE SEQUENCE [LARGE SCALE GENOMIC DNA]</scope>
    <source>
        <strain evidence="12 13">CPB3-1</strain>
    </source>
</reference>
<protein>
    <recommendedName>
        <fullName evidence="10">Probable nicotinate-nucleotide adenylyltransferase</fullName>
        <ecNumber evidence="10">2.7.7.18</ecNumber>
    </recommendedName>
    <alternativeName>
        <fullName evidence="10">Deamido-NAD(+) diphosphorylase</fullName>
    </alternativeName>
    <alternativeName>
        <fullName evidence="10">Deamido-NAD(+) pyrophosphorylase</fullName>
    </alternativeName>
    <alternativeName>
        <fullName evidence="10">Nicotinate mononucleotide adenylyltransferase</fullName>
        <shortName evidence="10">NaMN adenylyltransferase</shortName>
    </alternativeName>
</protein>
<dbReference type="CDD" id="cd02165">
    <property type="entry name" value="NMNAT"/>
    <property type="match status" value="1"/>
</dbReference>
<evidence type="ECO:0000256" key="3">
    <source>
        <dbReference type="ARBA" id="ARBA00022642"/>
    </source>
</evidence>
<keyword evidence="7 10" id="KW-0067">ATP-binding</keyword>
<dbReference type="GO" id="GO:0004515">
    <property type="term" value="F:nicotinate-nucleotide adenylyltransferase activity"/>
    <property type="evidence" value="ECO:0007669"/>
    <property type="project" value="UniProtKB-EC"/>
</dbReference>
<sequence length="193" mass="22264">MSKKIGLFGGTFDPPHLMHLLIAEEALEACKLDQIWFLPSYQPPHAKGKQAHTSAAHRAEMLRLAIEENEHFSICFAEIERRGKSYTVDTLRGLKQKYPDFQFYFILGADMVEDLPTWHHVNELCRMTSFIAFSRPGYADTPPDFADVRYIDMPKVELSSSYLRARLKQGKSCRYYLCDSVISYIKGRGLYEN</sequence>
<keyword evidence="4 10" id="KW-0808">Transferase</keyword>
<evidence type="ECO:0000256" key="1">
    <source>
        <dbReference type="ARBA" id="ARBA00002324"/>
    </source>
</evidence>
<dbReference type="InterPro" id="IPR014729">
    <property type="entry name" value="Rossmann-like_a/b/a_fold"/>
</dbReference>
<comment type="catalytic activity">
    <reaction evidence="9 10">
        <text>nicotinate beta-D-ribonucleotide + ATP + H(+) = deamido-NAD(+) + diphosphate</text>
        <dbReference type="Rhea" id="RHEA:22860"/>
        <dbReference type="ChEBI" id="CHEBI:15378"/>
        <dbReference type="ChEBI" id="CHEBI:30616"/>
        <dbReference type="ChEBI" id="CHEBI:33019"/>
        <dbReference type="ChEBI" id="CHEBI:57502"/>
        <dbReference type="ChEBI" id="CHEBI:58437"/>
        <dbReference type="EC" id="2.7.7.18"/>
    </reaction>
</comment>
<keyword evidence="13" id="KW-1185">Reference proteome</keyword>
<dbReference type="EMBL" id="JAMAST010000001">
    <property type="protein sequence ID" value="MCL1630441.1"/>
    <property type="molecule type" value="Genomic_DNA"/>
</dbReference>
<dbReference type="NCBIfam" id="TIGR00482">
    <property type="entry name" value="nicotinate (nicotinamide) nucleotide adenylyltransferase"/>
    <property type="match status" value="1"/>
</dbReference>
<evidence type="ECO:0000256" key="2">
    <source>
        <dbReference type="ARBA" id="ARBA00005019"/>
    </source>
</evidence>
<feature type="domain" description="Cytidyltransferase-like" evidence="11">
    <location>
        <begin position="7"/>
        <end position="166"/>
    </location>
</feature>
<evidence type="ECO:0000259" key="11">
    <source>
        <dbReference type="Pfam" id="PF01467"/>
    </source>
</evidence>
<dbReference type="RefSeq" id="WP_249095006.1">
    <property type="nucleotide sequence ID" value="NZ_JAMAST010000001.1"/>
</dbReference>
<comment type="pathway">
    <text evidence="2 10">Cofactor biosynthesis; NAD(+) biosynthesis; deamido-NAD(+) from nicotinate D-ribonucleotide: step 1/1.</text>
</comment>
<evidence type="ECO:0000256" key="4">
    <source>
        <dbReference type="ARBA" id="ARBA00022679"/>
    </source>
</evidence>
<dbReference type="Proteomes" id="UP001203004">
    <property type="component" value="Unassembled WGS sequence"/>
</dbReference>
<evidence type="ECO:0000256" key="7">
    <source>
        <dbReference type="ARBA" id="ARBA00022840"/>
    </source>
</evidence>
<dbReference type="InterPro" id="IPR004821">
    <property type="entry name" value="Cyt_trans-like"/>
</dbReference>
<keyword evidence="3 10" id="KW-0662">Pyridine nucleotide biosynthesis</keyword>
<dbReference type="InterPro" id="IPR005248">
    <property type="entry name" value="NadD/NMNAT"/>
</dbReference>
<comment type="similarity">
    <text evidence="10">Belongs to the NadD family.</text>
</comment>
<evidence type="ECO:0000313" key="12">
    <source>
        <dbReference type="EMBL" id="MCL1630441.1"/>
    </source>
</evidence>
<dbReference type="SUPFAM" id="SSF52374">
    <property type="entry name" value="Nucleotidylyl transferase"/>
    <property type="match status" value="1"/>
</dbReference>
<keyword evidence="8 10" id="KW-0520">NAD</keyword>
<comment type="function">
    <text evidence="1 10">Catalyzes the reversible adenylation of nicotinate mononucleotide (NaMN) to nicotinic acid adenine dinucleotide (NaAD).</text>
</comment>
<accession>A0ABT0M6F6</accession>
<keyword evidence="5 10" id="KW-0548">Nucleotidyltransferase</keyword>
<proteinExistence type="inferred from homology"/>
<name>A0ABT0M6F6_9BACL</name>
<dbReference type="NCBIfam" id="NF000840">
    <property type="entry name" value="PRK00071.1-3"/>
    <property type="match status" value="1"/>
</dbReference>
<evidence type="ECO:0000313" key="13">
    <source>
        <dbReference type="Proteomes" id="UP001203004"/>
    </source>
</evidence>
<dbReference type="HAMAP" id="MF_00244">
    <property type="entry name" value="NaMN_adenylyltr"/>
    <property type="match status" value="1"/>
</dbReference>
<dbReference type="Gene3D" id="3.40.50.620">
    <property type="entry name" value="HUPs"/>
    <property type="match status" value="1"/>
</dbReference>
<dbReference type="PANTHER" id="PTHR39321:SF3">
    <property type="entry name" value="PHOSPHOPANTETHEINE ADENYLYLTRANSFERASE"/>
    <property type="match status" value="1"/>
</dbReference>
<dbReference type="NCBIfam" id="TIGR00125">
    <property type="entry name" value="cyt_tran_rel"/>
    <property type="match status" value="1"/>
</dbReference>
<dbReference type="NCBIfam" id="NF000841">
    <property type="entry name" value="PRK00071.1-4"/>
    <property type="match status" value="1"/>
</dbReference>
<evidence type="ECO:0000256" key="8">
    <source>
        <dbReference type="ARBA" id="ARBA00023027"/>
    </source>
</evidence>
<evidence type="ECO:0000256" key="10">
    <source>
        <dbReference type="HAMAP-Rule" id="MF_00244"/>
    </source>
</evidence>
<comment type="caution">
    <text evidence="12">The sequence shown here is derived from an EMBL/GenBank/DDBJ whole genome shotgun (WGS) entry which is preliminary data.</text>
</comment>
<evidence type="ECO:0000256" key="9">
    <source>
        <dbReference type="ARBA" id="ARBA00048721"/>
    </source>
</evidence>
<gene>
    <name evidence="10" type="primary">nadD</name>
    <name evidence="12" type="ORF">M3N64_00545</name>
</gene>
<evidence type="ECO:0000256" key="6">
    <source>
        <dbReference type="ARBA" id="ARBA00022741"/>
    </source>
</evidence>